<reference evidence="7" key="1">
    <citation type="submission" date="2023-07" db="EMBL/GenBank/DDBJ databases">
        <title>Isolating and identifying novel microbial strains from the Mariana Trench.</title>
        <authorList>
            <person name="Fu H."/>
        </authorList>
    </citation>
    <scope>NUCLEOTIDE SEQUENCE [LARGE SCALE GENOMIC DNA]</scope>
    <source>
        <strain evidence="7">T-y2</strain>
    </source>
</reference>
<evidence type="ECO:0000313" key="6">
    <source>
        <dbReference type="EMBL" id="MDT0294846.1"/>
    </source>
</evidence>
<dbReference type="PROSITE" id="PS50043">
    <property type="entry name" value="HTH_LUXR_2"/>
    <property type="match status" value="1"/>
</dbReference>
<dbReference type="Pfam" id="PF00196">
    <property type="entry name" value="GerE"/>
    <property type="match status" value="1"/>
</dbReference>
<feature type="domain" description="Response regulatory" evidence="5">
    <location>
        <begin position="3"/>
        <end position="119"/>
    </location>
</feature>
<evidence type="ECO:0000259" key="5">
    <source>
        <dbReference type="PROSITE" id="PS50110"/>
    </source>
</evidence>
<dbReference type="InterPro" id="IPR039420">
    <property type="entry name" value="WalR-like"/>
</dbReference>
<dbReference type="InterPro" id="IPR011006">
    <property type="entry name" value="CheY-like_superfamily"/>
</dbReference>
<dbReference type="PANTHER" id="PTHR43214:SF17">
    <property type="entry name" value="TRANSCRIPTIONAL REGULATORY PROTEIN RCSB"/>
    <property type="match status" value="1"/>
</dbReference>
<dbReference type="PRINTS" id="PR00038">
    <property type="entry name" value="HTHLUXR"/>
</dbReference>
<dbReference type="PANTHER" id="PTHR43214">
    <property type="entry name" value="TWO-COMPONENT RESPONSE REGULATOR"/>
    <property type="match status" value="1"/>
</dbReference>
<protein>
    <submittedName>
        <fullName evidence="6">Response regulator transcription factor</fullName>
    </submittedName>
</protein>
<comment type="caution">
    <text evidence="6">The sequence shown here is derived from an EMBL/GenBank/DDBJ whole genome shotgun (WGS) entry which is preliminary data.</text>
</comment>
<name>A0ABU2KJF0_9FLAO</name>
<keyword evidence="1 3" id="KW-0597">Phosphoprotein</keyword>
<dbReference type="InterPro" id="IPR016032">
    <property type="entry name" value="Sig_transdc_resp-reg_C-effctor"/>
</dbReference>
<dbReference type="InterPro" id="IPR058245">
    <property type="entry name" value="NreC/VraR/RcsB-like_REC"/>
</dbReference>
<dbReference type="SMART" id="SM00421">
    <property type="entry name" value="HTH_LUXR"/>
    <property type="match status" value="1"/>
</dbReference>
<evidence type="ECO:0000313" key="7">
    <source>
        <dbReference type="Proteomes" id="UP001182991"/>
    </source>
</evidence>
<dbReference type="CDD" id="cd17535">
    <property type="entry name" value="REC_NarL-like"/>
    <property type="match status" value="1"/>
</dbReference>
<dbReference type="Proteomes" id="UP001182991">
    <property type="component" value="Unassembled WGS sequence"/>
</dbReference>
<proteinExistence type="predicted"/>
<keyword evidence="2" id="KW-0238">DNA-binding</keyword>
<dbReference type="SUPFAM" id="SSF52172">
    <property type="entry name" value="CheY-like"/>
    <property type="match status" value="1"/>
</dbReference>
<evidence type="ECO:0000256" key="2">
    <source>
        <dbReference type="ARBA" id="ARBA00023125"/>
    </source>
</evidence>
<accession>A0ABU2KJF0</accession>
<organism evidence="6 7">
    <name type="scientific">Mesonia ostreae</name>
    <dbReference type="NCBI Taxonomy" id="861110"/>
    <lineage>
        <taxon>Bacteria</taxon>
        <taxon>Pseudomonadati</taxon>
        <taxon>Bacteroidota</taxon>
        <taxon>Flavobacteriia</taxon>
        <taxon>Flavobacteriales</taxon>
        <taxon>Flavobacteriaceae</taxon>
        <taxon>Mesonia</taxon>
    </lineage>
</organism>
<dbReference type="InterPro" id="IPR000792">
    <property type="entry name" value="Tscrpt_reg_LuxR_C"/>
</dbReference>
<dbReference type="SUPFAM" id="SSF46894">
    <property type="entry name" value="C-terminal effector domain of the bipartite response regulators"/>
    <property type="match status" value="1"/>
</dbReference>
<dbReference type="CDD" id="cd06170">
    <property type="entry name" value="LuxR_C_like"/>
    <property type="match status" value="1"/>
</dbReference>
<evidence type="ECO:0000256" key="3">
    <source>
        <dbReference type="PROSITE-ProRule" id="PRU00169"/>
    </source>
</evidence>
<dbReference type="RefSeq" id="WP_311401777.1">
    <property type="nucleotide sequence ID" value="NZ_JAVRBG010000008.1"/>
</dbReference>
<dbReference type="InterPro" id="IPR001789">
    <property type="entry name" value="Sig_transdc_resp-reg_receiver"/>
</dbReference>
<evidence type="ECO:0000256" key="1">
    <source>
        <dbReference type="ARBA" id="ARBA00022553"/>
    </source>
</evidence>
<dbReference type="PROSITE" id="PS50110">
    <property type="entry name" value="RESPONSE_REGULATORY"/>
    <property type="match status" value="1"/>
</dbReference>
<sequence>MLRIALSDDHQLFRKSLVLLVNSFEGMQVVLEAADGKELLEKLKTTRVDILLLDLQMSGMDGFETALEISKHYPEIKILVLTLLNEKDTIKKVMKLGVQGYFTKNTNPNELKNAILKLNDQGFYFEENLTSIVQDIIDSSAAVKRSQPVTFTEREMQIVHLILKEYNGNEIGKRLNISPRTVEKHKRNLMDKTGSKNFIGVITYALLHDFLSI</sequence>
<dbReference type="Gene3D" id="3.40.50.2300">
    <property type="match status" value="1"/>
</dbReference>
<gene>
    <name evidence="6" type="ORF">RLT85_09390</name>
</gene>
<dbReference type="EMBL" id="JAVRBG010000008">
    <property type="protein sequence ID" value="MDT0294846.1"/>
    <property type="molecule type" value="Genomic_DNA"/>
</dbReference>
<dbReference type="SMART" id="SM00448">
    <property type="entry name" value="REC"/>
    <property type="match status" value="1"/>
</dbReference>
<keyword evidence="7" id="KW-1185">Reference proteome</keyword>
<feature type="modified residue" description="4-aspartylphosphate" evidence="3">
    <location>
        <position position="54"/>
    </location>
</feature>
<feature type="domain" description="HTH luxR-type" evidence="4">
    <location>
        <begin position="144"/>
        <end position="209"/>
    </location>
</feature>
<dbReference type="Pfam" id="PF00072">
    <property type="entry name" value="Response_reg"/>
    <property type="match status" value="1"/>
</dbReference>
<evidence type="ECO:0000259" key="4">
    <source>
        <dbReference type="PROSITE" id="PS50043"/>
    </source>
</evidence>